<dbReference type="GO" id="GO:0006974">
    <property type="term" value="P:DNA damage response"/>
    <property type="evidence" value="ECO:0007669"/>
    <property type="project" value="TreeGrafter"/>
</dbReference>
<reference evidence="1 2" key="1">
    <citation type="submission" date="2018-02" db="EMBL/GenBank/DDBJ databases">
        <title>Genomic Encyclopedia of Archaeal and Bacterial Type Strains, Phase II (KMG-II): from individual species to whole genera.</title>
        <authorList>
            <person name="Goeker M."/>
        </authorList>
    </citation>
    <scope>NUCLEOTIDE SEQUENCE [LARGE SCALE GENOMIC DNA]</scope>
    <source>
        <strain evidence="1 2">DSM 22857</strain>
    </source>
</reference>
<dbReference type="InterPro" id="IPR007497">
    <property type="entry name" value="SIMPL/DUF541"/>
</dbReference>
<evidence type="ECO:0000313" key="1">
    <source>
        <dbReference type="EMBL" id="PPK92342.1"/>
    </source>
</evidence>
<dbReference type="OrthoDB" id="3689574at2"/>
<name>A0A2S6IDP6_9ACTN</name>
<dbReference type="PANTHER" id="PTHR34387">
    <property type="entry name" value="SLR1258 PROTEIN"/>
    <property type="match status" value="1"/>
</dbReference>
<gene>
    <name evidence="1" type="ORF">CLV92_11588</name>
</gene>
<dbReference type="Gene3D" id="3.30.110.170">
    <property type="entry name" value="Protein of unknown function (DUF541), domain 1"/>
    <property type="match status" value="1"/>
</dbReference>
<dbReference type="EMBL" id="PTJD01000015">
    <property type="protein sequence ID" value="PPK92342.1"/>
    <property type="molecule type" value="Genomic_DNA"/>
</dbReference>
<organism evidence="1 2">
    <name type="scientific">Kineococcus xinjiangensis</name>
    <dbReference type="NCBI Taxonomy" id="512762"/>
    <lineage>
        <taxon>Bacteria</taxon>
        <taxon>Bacillati</taxon>
        <taxon>Actinomycetota</taxon>
        <taxon>Actinomycetes</taxon>
        <taxon>Kineosporiales</taxon>
        <taxon>Kineosporiaceae</taxon>
        <taxon>Kineococcus</taxon>
    </lineage>
</organism>
<accession>A0A2S6IDP6</accession>
<dbReference type="InterPro" id="IPR052022">
    <property type="entry name" value="26kDa_periplasmic_antigen"/>
</dbReference>
<dbReference type="Pfam" id="PF04402">
    <property type="entry name" value="SIMPL"/>
    <property type="match status" value="1"/>
</dbReference>
<sequence length="229" mass="24528">MPGHGPTVTVQGEATVEAEPELAVFAVTLTATGRDRADVLRDVADLHKRTWSALVGLGDGVDVETGGVGVHPRYEDRPGRRPPWFDATAQLSVEVGEFALLPDVLTVLGDVRELSFSGPSWRLRPAGPVQRRARAAAVHDALRRAEEYAAALGCTLTELVDLSDATDGRTWAAEESFPAALSAQAAAHGPLAELDLRPIRQRVSGSVRARFRMTVPDLDALLLELTEAP</sequence>
<evidence type="ECO:0008006" key="3">
    <source>
        <dbReference type="Google" id="ProtNLM"/>
    </source>
</evidence>
<dbReference type="AlphaFoldDB" id="A0A2S6IDP6"/>
<dbReference type="Proteomes" id="UP000239485">
    <property type="component" value="Unassembled WGS sequence"/>
</dbReference>
<keyword evidence="2" id="KW-1185">Reference proteome</keyword>
<dbReference type="RefSeq" id="WP_158257316.1">
    <property type="nucleotide sequence ID" value="NZ_PTJD01000015.1"/>
</dbReference>
<protein>
    <recommendedName>
        <fullName evidence="3">SIMPL domain-containing protein</fullName>
    </recommendedName>
</protein>
<proteinExistence type="predicted"/>
<dbReference type="Gene3D" id="3.30.70.2970">
    <property type="entry name" value="Protein of unknown function (DUF541), domain 2"/>
    <property type="match status" value="1"/>
</dbReference>
<dbReference type="PANTHER" id="PTHR34387:SF2">
    <property type="entry name" value="SLR1258 PROTEIN"/>
    <property type="match status" value="1"/>
</dbReference>
<evidence type="ECO:0000313" key="2">
    <source>
        <dbReference type="Proteomes" id="UP000239485"/>
    </source>
</evidence>
<comment type="caution">
    <text evidence="1">The sequence shown here is derived from an EMBL/GenBank/DDBJ whole genome shotgun (WGS) entry which is preliminary data.</text>
</comment>